<dbReference type="Pfam" id="PF00684">
    <property type="entry name" value="DnaJ_CXXCXGXG"/>
    <property type="match status" value="1"/>
</dbReference>
<evidence type="ECO:0000256" key="7">
    <source>
        <dbReference type="ARBA" id="ARBA00022771"/>
    </source>
</evidence>
<dbReference type="InterPro" id="IPR012724">
    <property type="entry name" value="DnaJ"/>
</dbReference>
<keyword evidence="8 14" id="KW-0862">Zinc</keyword>
<feature type="binding site" evidence="14">
    <location>
        <position position="188"/>
    </location>
    <ligand>
        <name>Zn(2+)</name>
        <dbReference type="ChEBI" id="CHEBI:29105"/>
        <label>2</label>
    </ligand>
</feature>
<feature type="binding site" evidence="14">
    <location>
        <position position="185"/>
    </location>
    <ligand>
        <name>Zn(2+)</name>
        <dbReference type="ChEBI" id="CHEBI:29105"/>
        <label>2</label>
    </ligand>
</feature>
<evidence type="ECO:0000256" key="16">
    <source>
        <dbReference type="SAM" id="MobiDB-lite"/>
    </source>
</evidence>
<evidence type="ECO:0000256" key="14">
    <source>
        <dbReference type="HAMAP-Rule" id="MF_01152"/>
    </source>
</evidence>
<keyword evidence="6 14" id="KW-0677">Repeat</keyword>
<keyword evidence="9 14" id="KW-0346">Stress response</keyword>
<dbReference type="KEGG" id="kde:CDSE_0819"/>
<dbReference type="Gene3D" id="2.10.230.10">
    <property type="entry name" value="Heat shock protein DnaJ, cysteine-rich domain"/>
    <property type="match status" value="1"/>
</dbReference>
<evidence type="ECO:0000256" key="3">
    <source>
        <dbReference type="ARBA" id="ARBA00022490"/>
    </source>
</evidence>
<comment type="function">
    <text evidence="11 14">Participates actively in the response to hyperosmotic and heat shock by preventing the aggregation of stress-denatured proteins and by disaggregating proteins, also in an autonomous, DnaK-independent fashion. Unfolded proteins bind initially to DnaJ; upon interaction with the DnaJ-bound protein, DnaK hydrolyzes its bound ATP, resulting in the formation of a stable complex. GrpE releases ADP from DnaK; ATP binding to DnaK triggers the release of the substrate protein, thus completing the reaction cycle. Several rounds of ATP-dependent interactions between DnaJ, DnaK and GrpE are required for fully efficient folding. Also involved, together with DnaK and GrpE, in the DNA replication of plasmids through activation of initiation proteins.</text>
</comment>
<evidence type="ECO:0000256" key="4">
    <source>
        <dbReference type="ARBA" id="ARBA00022705"/>
    </source>
</evidence>
<gene>
    <name evidence="14" type="primary">dnaJ</name>
    <name evidence="19" type="ORF">CDSE_0819</name>
</gene>
<keyword evidence="10 14" id="KW-0143">Chaperone</keyword>
<dbReference type="PROSITE" id="PS50076">
    <property type="entry name" value="DNAJ_2"/>
    <property type="match status" value="1"/>
</dbReference>
<evidence type="ECO:0000259" key="17">
    <source>
        <dbReference type="PROSITE" id="PS50076"/>
    </source>
</evidence>
<reference evidence="19 20" key="1">
    <citation type="journal article" date="2013" name="Genome Biol. Evol.">
        <title>Genome evolution and phylogenomic analysis of candidatus kinetoplastibacterium, the betaproteobacterial endosymbionts of strigomonas and angomonas.</title>
        <authorList>
            <person name="Alves J.M."/>
            <person name="Serrano M.G."/>
            <person name="Maia da Silva F."/>
            <person name="Voegtly L.J."/>
            <person name="Matveyev A.V."/>
            <person name="Teixeira M.M."/>
            <person name="Camargo E.P."/>
            <person name="Buck G.A."/>
        </authorList>
    </citation>
    <scope>NUCLEOTIDE SEQUENCE [LARGE SCALE GENOMIC DNA]</scope>
    <source>
        <strain evidence="19 20">TCC079E</strain>
    </source>
</reference>
<keyword evidence="5 14" id="KW-0479">Metal-binding</keyword>
<dbReference type="FunFam" id="1.10.287.110:FF:000034">
    <property type="entry name" value="Chaperone protein DnaJ"/>
    <property type="match status" value="1"/>
</dbReference>
<dbReference type="GO" id="GO:0042026">
    <property type="term" value="P:protein refolding"/>
    <property type="evidence" value="ECO:0007669"/>
    <property type="project" value="TreeGrafter"/>
</dbReference>
<dbReference type="CDD" id="cd06257">
    <property type="entry name" value="DnaJ"/>
    <property type="match status" value="1"/>
</dbReference>
<feature type="binding site" evidence="14">
    <location>
        <position position="199"/>
    </location>
    <ligand>
        <name>Zn(2+)</name>
        <dbReference type="ChEBI" id="CHEBI:29105"/>
        <label>1</label>
    </ligand>
</feature>
<dbReference type="Pfam" id="PF00226">
    <property type="entry name" value="DnaJ"/>
    <property type="match status" value="1"/>
</dbReference>
<dbReference type="PROSITE" id="PS00636">
    <property type="entry name" value="DNAJ_1"/>
    <property type="match status" value="1"/>
</dbReference>
<evidence type="ECO:0000313" key="20">
    <source>
        <dbReference type="Proteomes" id="UP000011547"/>
    </source>
</evidence>
<feature type="binding site" evidence="14">
    <location>
        <position position="149"/>
    </location>
    <ligand>
        <name>Zn(2+)</name>
        <dbReference type="ChEBI" id="CHEBI:29105"/>
        <label>1</label>
    </ligand>
</feature>
<feature type="binding site" evidence="14">
    <location>
        <position position="146"/>
    </location>
    <ligand>
        <name>Zn(2+)</name>
        <dbReference type="ChEBI" id="CHEBI:29105"/>
        <label>1</label>
    </ligand>
</feature>
<dbReference type="eggNOG" id="COG0484">
    <property type="taxonomic scope" value="Bacteria"/>
</dbReference>
<name>M1L2U3_9PROT</name>
<evidence type="ECO:0000256" key="15">
    <source>
        <dbReference type="PROSITE-ProRule" id="PRU00546"/>
    </source>
</evidence>
<dbReference type="Pfam" id="PF01556">
    <property type="entry name" value="DnaJ_C"/>
    <property type="match status" value="1"/>
</dbReference>
<organism evidence="19 20">
    <name type="scientific">Candidatus Kinetoplastidibacterium desouzai TCC079E</name>
    <dbReference type="NCBI Taxonomy" id="1208919"/>
    <lineage>
        <taxon>Bacteria</taxon>
        <taxon>Pseudomonadati</taxon>
        <taxon>Pseudomonadota</taxon>
        <taxon>Betaproteobacteria</taxon>
        <taxon>Candidatus Kinetoplastidibacterium</taxon>
    </lineage>
</organism>
<dbReference type="GO" id="GO:0005737">
    <property type="term" value="C:cytoplasm"/>
    <property type="evidence" value="ECO:0007669"/>
    <property type="project" value="UniProtKB-SubCell"/>
</dbReference>
<dbReference type="InterPro" id="IPR002939">
    <property type="entry name" value="DnaJ_C"/>
</dbReference>
<comment type="similarity">
    <text evidence="12 14">Belongs to the DnaJ family.</text>
</comment>
<dbReference type="FunFam" id="2.60.260.20:FF:000004">
    <property type="entry name" value="Molecular chaperone DnaJ"/>
    <property type="match status" value="1"/>
</dbReference>
<dbReference type="AlphaFoldDB" id="M1L2U3"/>
<evidence type="ECO:0000256" key="5">
    <source>
        <dbReference type="ARBA" id="ARBA00022723"/>
    </source>
</evidence>
<dbReference type="InterPro" id="IPR001305">
    <property type="entry name" value="HSP_DnaJ_Cys-rich_dom"/>
</dbReference>
<feature type="region of interest" description="Disordered" evidence="16">
    <location>
        <begin position="32"/>
        <end position="51"/>
    </location>
</feature>
<dbReference type="InterPro" id="IPR001623">
    <property type="entry name" value="DnaJ_domain"/>
</dbReference>
<dbReference type="FunFam" id="2.10.230.10:FF:000002">
    <property type="entry name" value="Molecular chaperone DnaJ"/>
    <property type="match status" value="1"/>
</dbReference>
<evidence type="ECO:0000259" key="18">
    <source>
        <dbReference type="PROSITE" id="PS51188"/>
    </source>
</evidence>
<feature type="binding site" evidence="14">
    <location>
        <position position="163"/>
    </location>
    <ligand>
        <name>Zn(2+)</name>
        <dbReference type="ChEBI" id="CHEBI:29105"/>
        <label>2</label>
    </ligand>
</feature>
<comment type="subunit">
    <text evidence="2 14">Homodimer.</text>
</comment>
<dbReference type="GO" id="GO:0006260">
    <property type="term" value="P:DNA replication"/>
    <property type="evidence" value="ECO:0007669"/>
    <property type="project" value="UniProtKB-KW"/>
</dbReference>
<evidence type="ECO:0000256" key="6">
    <source>
        <dbReference type="ARBA" id="ARBA00022737"/>
    </source>
</evidence>
<dbReference type="EMBL" id="CP003803">
    <property type="protein sequence ID" value="AGF47073.1"/>
    <property type="molecule type" value="Genomic_DNA"/>
</dbReference>
<dbReference type="CDD" id="cd10747">
    <property type="entry name" value="DnaJ_C"/>
    <property type="match status" value="1"/>
</dbReference>
<dbReference type="InterPro" id="IPR036410">
    <property type="entry name" value="HSP_DnaJ_Cys-rich_dom_sf"/>
</dbReference>
<dbReference type="SUPFAM" id="SSF49493">
    <property type="entry name" value="HSP40/DnaJ peptide-binding domain"/>
    <property type="match status" value="2"/>
</dbReference>
<keyword evidence="3 14" id="KW-0963">Cytoplasm</keyword>
<dbReference type="NCBIfam" id="TIGR02349">
    <property type="entry name" value="DnaJ_bact"/>
    <property type="match status" value="1"/>
</dbReference>
<comment type="cofactor">
    <cofactor evidence="14">
        <name>Zn(2+)</name>
        <dbReference type="ChEBI" id="CHEBI:29105"/>
    </cofactor>
    <text evidence="14">Binds 2 Zn(2+) ions per monomer.</text>
</comment>
<dbReference type="Gene3D" id="1.10.287.110">
    <property type="entry name" value="DnaJ domain"/>
    <property type="match status" value="1"/>
</dbReference>
<evidence type="ECO:0000256" key="13">
    <source>
        <dbReference type="ARBA" id="ARBA00067609"/>
    </source>
</evidence>
<dbReference type="GO" id="GO:0005524">
    <property type="term" value="F:ATP binding"/>
    <property type="evidence" value="ECO:0007669"/>
    <property type="project" value="InterPro"/>
</dbReference>
<keyword evidence="20" id="KW-1185">Reference proteome</keyword>
<dbReference type="InterPro" id="IPR036869">
    <property type="entry name" value="J_dom_sf"/>
</dbReference>
<dbReference type="STRING" id="1208919.CDSE_0819"/>
<evidence type="ECO:0000256" key="9">
    <source>
        <dbReference type="ARBA" id="ARBA00023016"/>
    </source>
</evidence>
<dbReference type="GO" id="GO:0051082">
    <property type="term" value="F:unfolded protein binding"/>
    <property type="evidence" value="ECO:0007669"/>
    <property type="project" value="UniProtKB-UniRule"/>
</dbReference>
<dbReference type="PROSITE" id="PS51188">
    <property type="entry name" value="ZF_CR"/>
    <property type="match status" value="1"/>
</dbReference>
<evidence type="ECO:0000256" key="8">
    <source>
        <dbReference type="ARBA" id="ARBA00022833"/>
    </source>
</evidence>
<dbReference type="CDD" id="cd10719">
    <property type="entry name" value="DnaJ_zf"/>
    <property type="match status" value="1"/>
</dbReference>
<accession>M1L2U3</accession>
<dbReference type="RefSeq" id="WP_015396484.1">
    <property type="nucleotide sequence ID" value="NC_020294.1"/>
</dbReference>
<feature type="zinc finger region" description="CR-type" evidence="15">
    <location>
        <begin position="133"/>
        <end position="211"/>
    </location>
</feature>
<feature type="binding site" evidence="14">
    <location>
        <position position="202"/>
    </location>
    <ligand>
        <name>Zn(2+)</name>
        <dbReference type="ChEBI" id="CHEBI:29105"/>
        <label>1</label>
    </ligand>
</feature>
<evidence type="ECO:0000256" key="11">
    <source>
        <dbReference type="ARBA" id="ARBA00053423"/>
    </source>
</evidence>
<evidence type="ECO:0000256" key="12">
    <source>
        <dbReference type="ARBA" id="ARBA00061004"/>
    </source>
</evidence>
<dbReference type="Gene3D" id="2.60.260.20">
    <property type="entry name" value="Urease metallochaperone UreE, N-terminal domain"/>
    <property type="match status" value="2"/>
</dbReference>
<dbReference type="InterPro" id="IPR018253">
    <property type="entry name" value="DnaJ_domain_CS"/>
</dbReference>
<dbReference type="GO" id="GO:0008270">
    <property type="term" value="F:zinc ion binding"/>
    <property type="evidence" value="ECO:0007669"/>
    <property type="project" value="UniProtKB-UniRule"/>
</dbReference>
<proteinExistence type="inferred from homology"/>
<dbReference type="GO" id="GO:0009408">
    <property type="term" value="P:response to heat"/>
    <property type="evidence" value="ECO:0007669"/>
    <property type="project" value="InterPro"/>
</dbReference>
<dbReference type="PANTHER" id="PTHR43096">
    <property type="entry name" value="DNAJ HOMOLOG 1, MITOCHONDRIAL-RELATED"/>
    <property type="match status" value="1"/>
</dbReference>
<dbReference type="SMART" id="SM00271">
    <property type="entry name" value="DnaJ"/>
    <property type="match status" value="1"/>
</dbReference>
<dbReference type="NCBIfam" id="NF008035">
    <property type="entry name" value="PRK10767.1"/>
    <property type="match status" value="1"/>
</dbReference>
<feature type="domain" description="CR-type" evidence="18">
    <location>
        <begin position="133"/>
        <end position="211"/>
    </location>
</feature>
<keyword evidence="7 14" id="KW-0863">Zinc-finger</keyword>
<protein>
    <recommendedName>
        <fullName evidence="13 14">Chaperone protein DnaJ</fullName>
    </recommendedName>
</protein>
<evidence type="ECO:0000256" key="1">
    <source>
        <dbReference type="ARBA" id="ARBA00004496"/>
    </source>
</evidence>
<comment type="caution">
    <text evidence="14">Lacks conserved residue(s) required for the propagation of feature annotation.</text>
</comment>
<dbReference type="OrthoDB" id="9779889at2"/>
<dbReference type="HAMAP" id="MF_01152">
    <property type="entry name" value="DnaJ"/>
    <property type="match status" value="1"/>
</dbReference>
<feature type="binding site" evidence="14">
    <location>
        <position position="166"/>
    </location>
    <ligand>
        <name>Zn(2+)</name>
        <dbReference type="ChEBI" id="CHEBI:29105"/>
        <label>2</label>
    </ligand>
</feature>
<evidence type="ECO:0000256" key="2">
    <source>
        <dbReference type="ARBA" id="ARBA00011738"/>
    </source>
</evidence>
<keyword evidence="4 14" id="KW-0235">DNA replication</keyword>
<evidence type="ECO:0000256" key="10">
    <source>
        <dbReference type="ARBA" id="ARBA00023186"/>
    </source>
</evidence>
<comment type="domain">
    <text evidence="14">The J domain is necessary and sufficient to stimulate DnaK ATPase activity. Zinc center 1 plays an important role in the autonomous, DnaK-independent chaperone activity of DnaJ. Zinc center 2 is essential for interaction with DnaK and for DnaJ activity.</text>
</comment>
<dbReference type="GO" id="GO:0031072">
    <property type="term" value="F:heat shock protein binding"/>
    <property type="evidence" value="ECO:0007669"/>
    <property type="project" value="InterPro"/>
</dbReference>
<comment type="subcellular location">
    <subcellularLocation>
        <location evidence="1 14">Cytoplasm</location>
    </subcellularLocation>
</comment>
<feature type="domain" description="J" evidence="17">
    <location>
        <begin position="5"/>
        <end position="70"/>
    </location>
</feature>
<sequence>MAKRDFYEVLGLKKNASDDEIKKAYRKLAMKYHPDRNPDDKKSEDKFKEAKEAYEVLGDPQKRSSYDRFGHDWSSQQGFSSSQGMNSGFADAFGDIFGEIFGGSASGGGDRSRFRGSDLKYNLDITLEQAASGFTTDINVPGWDTCKECKGSKSKPGSSTKKCSTCNGKGSLRIQQGFFSIQQTCHVCHGSGEEIPNPCATCNGVGKVSVNKTLQVSIPVGIDDGMRIRLNGNGEPGVNGGQSGDLYVEVHIKKHKIFQRDSDNLHCELTIPFTTAALGGSIQVPTLNGKAEIVIPEGTQSGKTFRLKGKGMRSMRGGYNGDLYCHVTVETPVNLTEPQKNFLRDFEKTLKDSGDRHSPKSKSWTDRLKEFFSSFN</sequence>
<dbReference type="PRINTS" id="PR00625">
    <property type="entry name" value="JDOMAIN"/>
</dbReference>
<dbReference type="SUPFAM" id="SSF46565">
    <property type="entry name" value="Chaperone J-domain"/>
    <property type="match status" value="1"/>
</dbReference>
<dbReference type="SUPFAM" id="SSF57938">
    <property type="entry name" value="DnaJ/Hsp40 cysteine-rich domain"/>
    <property type="match status" value="1"/>
</dbReference>
<evidence type="ECO:0000313" key="19">
    <source>
        <dbReference type="EMBL" id="AGF47073.1"/>
    </source>
</evidence>
<dbReference type="Proteomes" id="UP000011547">
    <property type="component" value="Chromosome"/>
</dbReference>
<dbReference type="PATRIC" id="fig|1208919.3.peg.514"/>
<dbReference type="InterPro" id="IPR008971">
    <property type="entry name" value="HSP40/DnaJ_pept-bd"/>
</dbReference>
<dbReference type="HOGENOM" id="CLU_017633_0_7_4"/>
<dbReference type="PANTHER" id="PTHR43096:SF48">
    <property type="entry name" value="CHAPERONE PROTEIN DNAJ"/>
    <property type="match status" value="1"/>
</dbReference>